<organism evidence="1 2">
    <name type="scientific">Streptomyces achmelvichensis</name>
    <dbReference type="NCBI Taxonomy" id="3134111"/>
    <lineage>
        <taxon>Bacteria</taxon>
        <taxon>Bacillati</taxon>
        <taxon>Actinomycetota</taxon>
        <taxon>Actinomycetes</taxon>
        <taxon>Kitasatosporales</taxon>
        <taxon>Streptomycetaceae</taxon>
        <taxon>Streptomyces</taxon>
    </lineage>
</organism>
<reference evidence="1" key="1">
    <citation type="submission" date="2024-03" db="EMBL/GenBank/DDBJ databases">
        <title>Novel Streptomyces species of biotechnological and ecological value are a feature of Machair soil.</title>
        <authorList>
            <person name="Prole J.R."/>
            <person name="Goodfellow M."/>
            <person name="Allenby N."/>
            <person name="Ward A.C."/>
        </authorList>
    </citation>
    <scope>NUCLEOTIDE SEQUENCE</scope>
    <source>
        <strain evidence="1">MS2.AVA.5</strain>
    </source>
</reference>
<evidence type="ECO:0000313" key="2">
    <source>
        <dbReference type="Proteomes" id="UP001377168"/>
    </source>
</evidence>
<comment type="caution">
    <text evidence="1">The sequence shown here is derived from an EMBL/GenBank/DDBJ whole genome shotgun (WGS) entry which is preliminary data.</text>
</comment>
<keyword evidence="2" id="KW-1185">Reference proteome</keyword>
<sequence length="137" mass="14399">MADGTALTDRIAERRAGVGDPRALVGELRRALVLVPYDGGGLWTAAFGGVRWICGFTDEQALARFAQSRDTGDGRETGRSWEFAEMRGARLLDEVVPAMGEPAGLALNIADPAGAMLFPPVTGIVPDAAAVDESGRD</sequence>
<dbReference type="Proteomes" id="UP001377168">
    <property type="component" value="Unassembled WGS sequence"/>
</dbReference>
<evidence type="ECO:0000313" key="1">
    <source>
        <dbReference type="EMBL" id="MEJ8636271.1"/>
    </source>
</evidence>
<proteinExistence type="predicted"/>
<accession>A0ACC6PY50</accession>
<protein>
    <submittedName>
        <fullName evidence="1">Uncharacterized protein</fullName>
    </submittedName>
</protein>
<gene>
    <name evidence="1" type="ORF">WKI67_23190</name>
</gene>
<dbReference type="EMBL" id="JBBKAJ010000022">
    <property type="protein sequence ID" value="MEJ8636271.1"/>
    <property type="molecule type" value="Genomic_DNA"/>
</dbReference>
<name>A0ACC6PY50_9ACTN</name>